<keyword evidence="2" id="KW-1185">Reference proteome</keyword>
<dbReference type="AlphaFoldDB" id="A0A5B7FTK6"/>
<gene>
    <name evidence="1" type="ORF">E2C01_042399</name>
</gene>
<comment type="caution">
    <text evidence="1">The sequence shown here is derived from an EMBL/GenBank/DDBJ whole genome shotgun (WGS) entry which is preliminary data.</text>
</comment>
<reference evidence="1 2" key="1">
    <citation type="submission" date="2019-05" db="EMBL/GenBank/DDBJ databases">
        <title>Another draft genome of Portunus trituberculatus and its Hox gene families provides insights of decapod evolution.</title>
        <authorList>
            <person name="Jeong J.-H."/>
            <person name="Song I."/>
            <person name="Kim S."/>
            <person name="Choi T."/>
            <person name="Kim D."/>
            <person name="Ryu S."/>
            <person name="Kim W."/>
        </authorList>
    </citation>
    <scope>NUCLEOTIDE SEQUENCE [LARGE SCALE GENOMIC DNA]</scope>
    <source>
        <tissue evidence="1">Muscle</tissue>
    </source>
</reference>
<accession>A0A5B7FTK6</accession>
<organism evidence="1 2">
    <name type="scientific">Portunus trituberculatus</name>
    <name type="common">Swimming crab</name>
    <name type="synonym">Neptunus trituberculatus</name>
    <dbReference type="NCBI Taxonomy" id="210409"/>
    <lineage>
        <taxon>Eukaryota</taxon>
        <taxon>Metazoa</taxon>
        <taxon>Ecdysozoa</taxon>
        <taxon>Arthropoda</taxon>
        <taxon>Crustacea</taxon>
        <taxon>Multicrustacea</taxon>
        <taxon>Malacostraca</taxon>
        <taxon>Eumalacostraca</taxon>
        <taxon>Eucarida</taxon>
        <taxon>Decapoda</taxon>
        <taxon>Pleocyemata</taxon>
        <taxon>Brachyura</taxon>
        <taxon>Eubrachyura</taxon>
        <taxon>Portunoidea</taxon>
        <taxon>Portunidae</taxon>
        <taxon>Portuninae</taxon>
        <taxon>Portunus</taxon>
    </lineage>
</organism>
<proteinExistence type="predicted"/>
<name>A0A5B7FTK6_PORTR</name>
<sequence length="85" mass="10314">MIRSKLEYVAVAWSLSSKKDIRRLEWIQRRWIQHQEDLVLVIEEVRRMRGNVKTVEKWNALSDEVATAHKFKEKLDKWRHGDKTL</sequence>
<evidence type="ECO:0000313" key="1">
    <source>
        <dbReference type="EMBL" id="MPC48619.1"/>
    </source>
</evidence>
<protein>
    <submittedName>
        <fullName evidence="1">Uncharacterized protein</fullName>
    </submittedName>
</protein>
<dbReference type="EMBL" id="VSRR010008380">
    <property type="protein sequence ID" value="MPC48619.1"/>
    <property type="molecule type" value="Genomic_DNA"/>
</dbReference>
<evidence type="ECO:0000313" key="2">
    <source>
        <dbReference type="Proteomes" id="UP000324222"/>
    </source>
</evidence>
<dbReference type="Proteomes" id="UP000324222">
    <property type="component" value="Unassembled WGS sequence"/>
</dbReference>